<dbReference type="GeneID" id="78122646"/>
<evidence type="ECO:0000313" key="1">
    <source>
        <dbReference type="EMBL" id="RRR16977.1"/>
    </source>
</evidence>
<dbReference type="Proteomes" id="UP000274327">
    <property type="component" value="Unassembled WGS sequence"/>
</dbReference>
<dbReference type="RefSeq" id="WP_126988885.1">
    <property type="nucleotide sequence ID" value="NZ_ML133868.1"/>
</dbReference>
<name>A0A426SFH1_9MICO</name>
<gene>
    <name evidence="1" type="ORF">DS079_16655</name>
</gene>
<evidence type="ECO:0000313" key="2">
    <source>
        <dbReference type="Proteomes" id="UP000274327"/>
    </source>
</evidence>
<dbReference type="Gene3D" id="3.40.1000.10">
    <property type="entry name" value="Mog1/PsbP, alpha/beta/alpha sandwich"/>
    <property type="match status" value="1"/>
</dbReference>
<proteinExistence type="predicted"/>
<reference evidence="1 2" key="1">
    <citation type="submission" date="2018-07" db="EMBL/GenBank/DDBJ databases">
        <title>Brachybacteriurn paraconglorneratum KCTC 9916.</title>
        <authorList>
            <person name="Li Y."/>
        </authorList>
    </citation>
    <scope>NUCLEOTIDE SEQUENCE [LARGE SCALE GENOMIC DNA]</scope>
    <source>
        <strain evidence="1 2">KCTC 9916</strain>
    </source>
</reference>
<evidence type="ECO:0008006" key="3">
    <source>
        <dbReference type="Google" id="ProtNLM"/>
    </source>
</evidence>
<protein>
    <recommendedName>
        <fullName evidence="3">DUF1795 domain-containing protein</fullName>
    </recommendedName>
</protein>
<keyword evidence="2" id="KW-1185">Reference proteome</keyword>
<comment type="caution">
    <text evidence="1">The sequence shown here is derived from an EMBL/GenBank/DDBJ whole genome shotgun (WGS) entry which is preliminary data.</text>
</comment>
<dbReference type="AlphaFoldDB" id="A0A426SFH1"/>
<organism evidence="1 2">
    <name type="scientific">Brachybacterium paraconglomeratum</name>
    <dbReference type="NCBI Taxonomy" id="173362"/>
    <lineage>
        <taxon>Bacteria</taxon>
        <taxon>Bacillati</taxon>
        <taxon>Actinomycetota</taxon>
        <taxon>Actinomycetes</taxon>
        <taxon>Micrococcales</taxon>
        <taxon>Dermabacteraceae</taxon>
        <taxon>Brachybacterium</taxon>
    </lineage>
</organism>
<dbReference type="EMBL" id="QOCI01000022">
    <property type="protein sequence ID" value="RRR16977.1"/>
    <property type="molecule type" value="Genomic_DNA"/>
</dbReference>
<accession>A0A426SFH1</accession>
<sequence>MTDSGTRREIAFVEGIPEVALSFEVPGSWSPEPGGGTVALAAMRPKEVSGPFMDNVVVTIERLDEGMPTALELVHGAMRLWMNGVVQDLHVIDERPLPFVGRDGMFLAYLQTTEQHVSVITRQCITVVADVVVGVSLTSFPFRDAEAEELFEDVLASCALTTTEEAGR</sequence>